<protein>
    <recommendedName>
        <fullName evidence="3">ATP/GTP-binding protein</fullName>
    </recommendedName>
</protein>
<dbReference type="AlphaFoldDB" id="A0A0L8V391"/>
<dbReference type="InterPro" id="IPR011042">
    <property type="entry name" value="6-blade_b-propeller_TolB-like"/>
</dbReference>
<name>A0A0L8V391_9BACT</name>
<evidence type="ECO:0008006" key="3">
    <source>
        <dbReference type="Google" id="ProtNLM"/>
    </source>
</evidence>
<dbReference type="Gene3D" id="2.120.10.30">
    <property type="entry name" value="TolB, C-terminal domain"/>
    <property type="match status" value="1"/>
</dbReference>
<keyword evidence="2" id="KW-1185">Reference proteome</keyword>
<comment type="caution">
    <text evidence="1">The sequence shown here is derived from an EMBL/GenBank/DDBJ whole genome shotgun (WGS) entry which is preliminary data.</text>
</comment>
<dbReference type="EMBL" id="LGIA01000205">
    <property type="protein sequence ID" value="KOH42970.1"/>
    <property type="molecule type" value="Genomic_DNA"/>
</dbReference>
<dbReference type="Proteomes" id="UP000036958">
    <property type="component" value="Unassembled WGS sequence"/>
</dbReference>
<sequence length="276" mass="30932">MNPKKTFIAVFILFFSISSYSQKLVEVWRTGPNMKTPESVYYDADLDVIFVANINDNPSEKDGNGFITLLNTDGTVKEMKWATGLSAPKGMAVYDGKLYVSDVDELVEIKLSDGQIANRYPAPGSIFLNDVAACSNGTIFVTDSRTNKVHALTNGKFEVWKESDQFQGINGLYTEKGKLYIGSDKIHVADVKTKEMTEMQSGCQGIDGLEKDNDGNFVFSNWAGRIFYLEDGEMTKMWDSTEEEINTADVFFAKELDLLLVPTFFDNQVVAYRIEK</sequence>
<reference evidence="2" key="1">
    <citation type="submission" date="2015-07" db="EMBL/GenBank/DDBJ databases">
        <title>Genome sequencing of Sunxiuqinia dokdonensis strain SK.</title>
        <authorList>
            <person name="Ahn S."/>
            <person name="Kim B.-C."/>
        </authorList>
    </citation>
    <scope>NUCLEOTIDE SEQUENCE [LARGE SCALE GENOMIC DNA]</scope>
    <source>
        <strain evidence="2">SK</strain>
    </source>
</reference>
<gene>
    <name evidence="1" type="ORF">NC99_41860</name>
</gene>
<dbReference type="SUPFAM" id="SSF63829">
    <property type="entry name" value="Calcium-dependent phosphotriesterase"/>
    <property type="match status" value="1"/>
</dbReference>
<evidence type="ECO:0000313" key="1">
    <source>
        <dbReference type="EMBL" id="KOH42970.1"/>
    </source>
</evidence>
<dbReference type="STRING" id="1409788.NC99_41860"/>
<organism evidence="1 2">
    <name type="scientific">Sunxiuqinia dokdonensis</name>
    <dbReference type="NCBI Taxonomy" id="1409788"/>
    <lineage>
        <taxon>Bacteria</taxon>
        <taxon>Pseudomonadati</taxon>
        <taxon>Bacteroidota</taxon>
        <taxon>Bacteroidia</taxon>
        <taxon>Marinilabiliales</taxon>
        <taxon>Prolixibacteraceae</taxon>
        <taxon>Sunxiuqinia</taxon>
    </lineage>
</organism>
<proteinExistence type="predicted"/>
<accession>A0A0L8V391</accession>
<dbReference type="OrthoDB" id="7675395at2"/>
<evidence type="ECO:0000313" key="2">
    <source>
        <dbReference type="Proteomes" id="UP000036958"/>
    </source>
</evidence>
<dbReference type="RefSeq" id="WP_053187798.1">
    <property type="nucleotide sequence ID" value="NZ_LGIA01000205.1"/>
</dbReference>